<keyword evidence="1" id="KW-0805">Transcription regulation</keyword>
<keyword evidence="3" id="KW-0804">Transcription</keyword>
<dbReference type="Proteomes" id="UP000070134">
    <property type="component" value="Chromosome"/>
</dbReference>
<keyword evidence="7" id="KW-1185">Reference proteome</keyword>
<name>A0A127A2D4_9MICC</name>
<dbReference type="EMBL" id="CP014518">
    <property type="protein sequence ID" value="AMM33599.1"/>
    <property type="molecule type" value="Genomic_DNA"/>
</dbReference>
<dbReference type="STRING" id="37927.SA2016_2934"/>
<reference evidence="6 7" key="1">
    <citation type="submission" date="2016-02" db="EMBL/GenBank/DDBJ databases">
        <title>Complete genome of Sinomonas atrocyanea KCTC 3377.</title>
        <authorList>
            <person name="Kim K.M."/>
        </authorList>
    </citation>
    <scope>NUCLEOTIDE SEQUENCE [LARGE SCALE GENOMIC DNA]</scope>
    <source>
        <strain evidence="6 7">KCTC 3377</strain>
    </source>
</reference>
<dbReference type="PRINTS" id="PR00455">
    <property type="entry name" value="HTHTETR"/>
</dbReference>
<dbReference type="RefSeq" id="WP_169803082.1">
    <property type="nucleotide sequence ID" value="NZ_BJMO01000008.1"/>
</dbReference>
<dbReference type="PANTHER" id="PTHR47506:SF1">
    <property type="entry name" value="HTH-TYPE TRANSCRIPTIONAL REGULATOR YJDC"/>
    <property type="match status" value="1"/>
</dbReference>
<dbReference type="PANTHER" id="PTHR47506">
    <property type="entry name" value="TRANSCRIPTIONAL REGULATORY PROTEIN"/>
    <property type="match status" value="1"/>
</dbReference>
<dbReference type="GO" id="GO:0003677">
    <property type="term" value="F:DNA binding"/>
    <property type="evidence" value="ECO:0007669"/>
    <property type="project" value="UniProtKB-UniRule"/>
</dbReference>
<dbReference type="KEGG" id="satk:SA2016_2934"/>
<evidence type="ECO:0000313" key="6">
    <source>
        <dbReference type="EMBL" id="AMM33599.1"/>
    </source>
</evidence>
<organism evidence="6 7">
    <name type="scientific">Sinomonas atrocyanea</name>
    <dbReference type="NCBI Taxonomy" id="37927"/>
    <lineage>
        <taxon>Bacteria</taxon>
        <taxon>Bacillati</taxon>
        <taxon>Actinomycetota</taxon>
        <taxon>Actinomycetes</taxon>
        <taxon>Micrococcales</taxon>
        <taxon>Micrococcaceae</taxon>
        <taxon>Sinomonas</taxon>
    </lineage>
</organism>
<keyword evidence="2 4" id="KW-0238">DNA-binding</keyword>
<evidence type="ECO:0000313" key="7">
    <source>
        <dbReference type="Proteomes" id="UP000070134"/>
    </source>
</evidence>
<evidence type="ECO:0000256" key="3">
    <source>
        <dbReference type="ARBA" id="ARBA00023163"/>
    </source>
</evidence>
<sequence>MHLQVAVAAMGLVLAAPRRPRQSSRARILSAAQGLFATRGIRAVGVDELIARSGVAKSTFYRQFRSKDRLVLACLEAWGRARAGMVRTARDSHGSGREALLGVFDDLDDLILRGDPPGPLERVIVEMGAEHPLSRVAAEQLDPSLAHLEEIAAEAGLDDPASAARTFQTLICGSFVAAAEGDQHAAARARDLAAAVLLAPAGDGFAASSPDSAAL</sequence>
<dbReference type="InterPro" id="IPR009057">
    <property type="entry name" value="Homeodomain-like_sf"/>
</dbReference>
<dbReference type="AlphaFoldDB" id="A0A127A2D4"/>
<feature type="DNA-binding region" description="H-T-H motif" evidence="4">
    <location>
        <begin position="45"/>
        <end position="64"/>
    </location>
</feature>
<protein>
    <submittedName>
        <fullName evidence="6">Putative TetR family transcriptional regulator</fullName>
    </submittedName>
</protein>
<evidence type="ECO:0000256" key="2">
    <source>
        <dbReference type="ARBA" id="ARBA00023125"/>
    </source>
</evidence>
<gene>
    <name evidence="6" type="ORF">SA2016_2934</name>
</gene>
<dbReference type="InterPro" id="IPR001647">
    <property type="entry name" value="HTH_TetR"/>
</dbReference>
<evidence type="ECO:0000259" key="5">
    <source>
        <dbReference type="PROSITE" id="PS50977"/>
    </source>
</evidence>
<dbReference type="Pfam" id="PF00440">
    <property type="entry name" value="TetR_N"/>
    <property type="match status" value="1"/>
</dbReference>
<dbReference type="SUPFAM" id="SSF46689">
    <property type="entry name" value="Homeodomain-like"/>
    <property type="match status" value="1"/>
</dbReference>
<evidence type="ECO:0000256" key="4">
    <source>
        <dbReference type="PROSITE-ProRule" id="PRU00335"/>
    </source>
</evidence>
<dbReference type="PROSITE" id="PS50977">
    <property type="entry name" value="HTH_TETR_2"/>
    <property type="match status" value="1"/>
</dbReference>
<accession>A0A127A2D4</accession>
<feature type="domain" description="HTH tetR-type" evidence="5">
    <location>
        <begin position="22"/>
        <end position="82"/>
    </location>
</feature>
<dbReference type="Gene3D" id="1.10.357.10">
    <property type="entry name" value="Tetracycline Repressor, domain 2"/>
    <property type="match status" value="1"/>
</dbReference>
<proteinExistence type="predicted"/>
<evidence type="ECO:0000256" key="1">
    <source>
        <dbReference type="ARBA" id="ARBA00023015"/>
    </source>
</evidence>